<organism evidence="1 2">
    <name type="scientific">Streptomyces inhibens</name>
    <dbReference type="NCBI Taxonomy" id="2293571"/>
    <lineage>
        <taxon>Bacteria</taxon>
        <taxon>Bacillati</taxon>
        <taxon>Actinomycetota</taxon>
        <taxon>Actinomycetes</taxon>
        <taxon>Kitasatosporales</taxon>
        <taxon>Streptomycetaceae</taxon>
        <taxon>Streptomyces</taxon>
    </lineage>
</organism>
<proteinExistence type="predicted"/>
<evidence type="ECO:0008006" key="3">
    <source>
        <dbReference type="Google" id="ProtNLM"/>
    </source>
</evidence>
<dbReference type="AlphaFoldDB" id="A0A371Q6X3"/>
<evidence type="ECO:0000313" key="1">
    <source>
        <dbReference type="EMBL" id="REK90454.1"/>
    </source>
</evidence>
<dbReference type="Proteomes" id="UP000262477">
    <property type="component" value="Unassembled WGS sequence"/>
</dbReference>
<reference evidence="1 2" key="1">
    <citation type="submission" date="2018-08" db="EMBL/GenBank/DDBJ databases">
        <title>Streptomyces NEAU-D10 sp. nov., a novel Actinomycete isolated from soil.</title>
        <authorList>
            <person name="Jin L."/>
        </authorList>
    </citation>
    <scope>NUCLEOTIDE SEQUENCE [LARGE SCALE GENOMIC DNA]</scope>
    <source>
        <strain evidence="1 2">NEAU-D10</strain>
    </source>
</reference>
<dbReference type="EMBL" id="QUAC01000073">
    <property type="protein sequence ID" value="REK90454.1"/>
    <property type="molecule type" value="Genomic_DNA"/>
</dbReference>
<name>A0A371Q6X3_STRIH</name>
<dbReference type="OrthoDB" id="9810718at2"/>
<evidence type="ECO:0000313" key="2">
    <source>
        <dbReference type="Proteomes" id="UP000262477"/>
    </source>
</evidence>
<sequence>MARAFLTGDINLMHVGDLAVPRRQGSALLGEADAVFSNLECMLHRSPHTHAVEHEGFFADPDIGAAVLKQGYSGAAGMANDINYGEEAILGSLSTLTHGIPHAPRLAVLPGHTAYEVPTYQYNSAIPR</sequence>
<comment type="caution">
    <text evidence="1">The sequence shown here is derived from an EMBL/GenBank/DDBJ whole genome shotgun (WGS) entry which is preliminary data.</text>
</comment>
<accession>A0A371Q6X3</accession>
<protein>
    <recommendedName>
        <fullName evidence="3">Metallophosphoesterase</fullName>
    </recommendedName>
</protein>
<dbReference type="RefSeq" id="WP_128505646.1">
    <property type="nucleotide sequence ID" value="NZ_QUAC01000073.1"/>
</dbReference>
<keyword evidence="2" id="KW-1185">Reference proteome</keyword>
<gene>
    <name evidence="1" type="ORF">DY245_09795</name>
</gene>